<accession>D4GGD4</accession>
<proteinExistence type="predicted"/>
<evidence type="ECO:0000313" key="2">
    <source>
        <dbReference type="Proteomes" id="UP000001702"/>
    </source>
</evidence>
<organism evidence="1 2">
    <name type="scientific">Pantoea ananatis (strain LMG 20103)</name>
    <dbReference type="NCBI Taxonomy" id="706191"/>
    <lineage>
        <taxon>Bacteria</taxon>
        <taxon>Pseudomonadati</taxon>
        <taxon>Pseudomonadota</taxon>
        <taxon>Gammaproteobacteria</taxon>
        <taxon>Enterobacterales</taxon>
        <taxon>Erwiniaceae</taxon>
        <taxon>Pantoea</taxon>
    </lineage>
</organism>
<keyword evidence="2" id="KW-1185">Reference proteome</keyword>
<dbReference type="KEGG" id="pam:PANA_4220"/>
<dbReference type="HOGENOM" id="CLU_186097_0_0_6"/>
<sequence>MASFMGWVFRNGSMLTEEQLNHIVTHPDDVSHQVVAMAKELLAYRAAFARPYAVIEPLGMTYIGDENAAMVWHPKHGEDGDTRLYLKPLIDE</sequence>
<evidence type="ECO:0000313" key="1">
    <source>
        <dbReference type="EMBL" id="ADD79387.1"/>
    </source>
</evidence>
<dbReference type="eggNOG" id="ENOG502ZJ96">
    <property type="taxonomic scope" value="Bacteria"/>
</dbReference>
<reference evidence="1 2" key="1">
    <citation type="journal article" date="2010" name="J. Bacteriol.">
        <title>Genome sequence of Pantoea ananatis LMG20103, the causative agent of Eucalyptus blight and dieback.</title>
        <authorList>
            <person name="De Maayer P."/>
            <person name="Chan W.Y."/>
            <person name="Venter S.N."/>
            <person name="Toth I.K."/>
            <person name="Birch P.R."/>
            <person name="Joubert F."/>
            <person name="Coutinho T.A."/>
        </authorList>
    </citation>
    <scope>NUCLEOTIDE SEQUENCE [LARGE SCALE GENOMIC DNA]</scope>
    <source>
        <strain evidence="1 2">LMG 20103</strain>
    </source>
</reference>
<dbReference type="AlphaFoldDB" id="D4GGD4"/>
<dbReference type="Proteomes" id="UP000001702">
    <property type="component" value="Chromosome"/>
</dbReference>
<dbReference type="EMBL" id="CP001875">
    <property type="protein sequence ID" value="ADD79387.1"/>
    <property type="molecule type" value="Genomic_DNA"/>
</dbReference>
<gene>
    <name evidence="1" type="ordered locus">PANA_4220</name>
</gene>
<protein>
    <submittedName>
        <fullName evidence="1">Uncharacterized protein</fullName>
    </submittedName>
</protein>
<name>D4GGD4_PANAM</name>